<dbReference type="GO" id="GO:0003677">
    <property type="term" value="F:DNA binding"/>
    <property type="evidence" value="ECO:0007669"/>
    <property type="project" value="InterPro"/>
</dbReference>
<dbReference type="Gene3D" id="3.40.50.150">
    <property type="entry name" value="Vaccinia Virus protein VP39"/>
    <property type="match status" value="1"/>
</dbReference>
<organism evidence="9 10">
    <name type="scientific">Sphaerisporangium melleum</name>
    <dbReference type="NCBI Taxonomy" id="321316"/>
    <lineage>
        <taxon>Bacteria</taxon>
        <taxon>Bacillati</taxon>
        <taxon>Actinomycetota</taxon>
        <taxon>Actinomycetes</taxon>
        <taxon>Streptosporangiales</taxon>
        <taxon>Streptosporangiaceae</taxon>
        <taxon>Sphaerisporangium</taxon>
    </lineage>
</organism>
<dbReference type="InterPro" id="IPR051537">
    <property type="entry name" value="DNA_Adenine_Mtase"/>
</dbReference>
<dbReference type="PANTHER" id="PTHR42933">
    <property type="entry name" value="SLR6095 PROTEIN"/>
    <property type="match status" value="1"/>
</dbReference>
<dbReference type="PANTHER" id="PTHR42933:SF4">
    <property type="entry name" value="TYPE I RESTRICTION ENZYME ECOKI METHYLASE SUBUNIT"/>
    <property type="match status" value="1"/>
</dbReference>
<feature type="domain" description="DNA methylase adenine-specific" evidence="8">
    <location>
        <begin position="3"/>
        <end position="79"/>
    </location>
</feature>
<dbReference type="AlphaFoldDB" id="A0A917R934"/>
<protein>
    <recommendedName>
        <fullName evidence="1">site-specific DNA-methyltransferase (adenine-specific)</fullName>
        <ecNumber evidence="1">2.1.1.72</ecNumber>
    </recommendedName>
</protein>
<evidence type="ECO:0000256" key="1">
    <source>
        <dbReference type="ARBA" id="ARBA00011900"/>
    </source>
</evidence>
<accession>A0A917R934</accession>
<dbReference type="EMBL" id="BMNT01000023">
    <property type="protein sequence ID" value="GGK96208.1"/>
    <property type="molecule type" value="Genomic_DNA"/>
</dbReference>
<dbReference type="Proteomes" id="UP000645217">
    <property type="component" value="Unassembled WGS sequence"/>
</dbReference>
<dbReference type="GO" id="GO:0008170">
    <property type="term" value="F:N-methyltransferase activity"/>
    <property type="evidence" value="ECO:0007669"/>
    <property type="project" value="InterPro"/>
</dbReference>
<evidence type="ECO:0000313" key="9">
    <source>
        <dbReference type="EMBL" id="GGK96208.1"/>
    </source>
</evidence>
<dbReference type="GO" id="GO:0009007">
    <property type="term" value="F:site-specific DNA-methyltransferase (adenine-specific) activity"/>
    <property type="evidence" value="ECO:0007669"/>
    <property type="project" value="UniProtKB-EC"/>
</dbReference>
<reference evidence="9" key="2">
    <citation type="submission" date="2020-09" db="EMBL/GenBank/DDBJ databases">
        <authorList>
            <person name="Sun Q."/>
            <person name="Ohkuma M."/>
        </authorList>
    </citation>
    <scope>NUCLEOTIDE SEQUENCE</scope>
    <source>
        <strain evidence="9">JCM 13064</strain>
    </source>
</reference>
<evidence type="ECO:0000256" key="5">
    <source>
        <dbReference type="ARBA" id="ARBA00022747"/>
    </source>
</evidence>
<evidence type="ECO:0000256" key="6">
    <source>
        <dbReference type="ARBA" id="ARBA00047942"/>
    </source>
</evidence>
<dbReference type="GO" id="GO:0009307">
    <property type="term" value="P:DNA restriction-modification system"/>
    <property type="evidence" value="ECO:0007669"/>
    <property type="project" value="UniProtKB-KW"/>
</dbReference>
<evidence type="ECO:0000256" key="2">
    <source>
        <dbReference type="ARBA" id="ARBA00022603"/>
    </source>
</evidence>
<name>A0A917R934_9ACTN</name>
<dbReference type="InterPro" id="IPR029063">
    <property type="entry name" value="SAM-dependent_MTases_sf"/>
</dbReference>
<dbReference type="EC" id="2.1.1.72" evidence="1"/>
<sequence length="127" mass="13560">MPANPPFGKKSSIIVIGLDGEATRDDIAYDRPDFWETTTNKQLNFVQHIARLMAMPGRAAVVVPDNVLFEGGAGEGIRRSPARAAPGRACAADARSPSSGEWVRWTSAPGRARQVPAGRIPAPRAGR</sequence>
<keyword evidence="10" id="KW-1185">Reference proteome</keyword>
<feature type="region of interest" description="Disordered" evidence="7">
    <location>
        <begin position="73"/>
        <end position="103"/>
    </location>
</feature>
<feature type="compositionally biased region" description="Low complexity" evidence="7">
    <location>
        <begin position="82"/>
        <end position="96"/>
    </location>
</feature>
<dbReference type="SUPFAM" id="SSF53335">
    <property type="entry name" value="S-adenosyl-L-methionine-dependent methyltransferases"/>
    <property type="match status" value="1"/>
</dbReference>
<gene>
    <name evidence="9" type="ORF">GCM10007964_43100</name>
</gene>
<evidence type="ECO:0000259" key="8">
    <source>
        <dbReference type="Pfam" id="PF02384"/>
    </source>
</evidence>
<evidence type="ECO:0000256" key="4">
    <source>
        <dbReference type="ARBA" id="ARBA00022691"/>
    </source>
</evidence>
<evidence type="ECO:0000313" key="10">
    <source>
        <dbReference type="Proteomes" id="UP000645217"/>
    </source>
</evidence>
<evidence type="ECO:0000256" key="3">
    <source>
        <dbReference type="ARBA" id="ARBA00022679"/>
    </source>
</evidence>
<comment type="catalytic activity">
    <reaction evidence="6">
        <text>a 2'-deoxyadenosine in DNA + S-adenosyl-L-methionine = an N(6)-methyl-2'-deoxyadenosine in DNA + S-adenosyl-L-homocysteine + H(+)</text>
        <dbReference type="Rhea" id="RHEA:15197"/>
        <dbReference type="Rhea" id="RHEA-COMP:12418"/>
        <dbReference type="Rhea" id="RHEA-COMP:12419"/>
        <dbReference type="ChEBI" id="CHEBI:15378"/>
        <dbReference type="ChEBI" id="CHEBI:57856"/>
        <dbReference type="ChEBI" id="CHEBI:59789"/>
        <dbReference type="ChEBI" id="CHEBI:90615"/>
        <dbReference type="ChEBI" id="CHEBI:90616"/>
        <dbReference type="EC" id="2.1.1.72"/>
    </reaction>
</comment>
<keyword evidence="5" id="KW-0680">Restriction system</keyword>
<proteinExistence type="predicted"/>
<keyword evidence="4" id="KW-0949">S-adenosyl-L-methionine</keyword>
<keyword evidence="3" id="KW-0808">Transferase</keyword>
<dbReference type="Pfam" id="PF02384">
    <property type="entry name" value="N6_Mtase"/>
    <property type="match status" value="1"/>
</dbReference>
<dbReference type="GO" id="GO:0032259">
    <property type="term" value="P:methylation"/>
    <property type="evidence" value="ECO:0007669"/>
    <property type="project" value="UniProtKB-KW"/>
</dbReference>
<reference evidence="9" key="1">
    <citation type="journal article" date="2014" name="Int. J. Syst. Evol. Microbiol.">
        <title>Complete genome sequence of Corynebacterium casei LMG S-19264T (=DSM 44701T), isolated from a smear-ripened cheese.</title>
        <authorList>
            <consortium name="US DOE Joint Genome Institute (JGI-PGF)"/>
            <person name="Walter F."/>
            <person name="Albersmeier A."/>
            <person name="Kalinowski J."/>
            <person name="Ruckert C."/>
        </authorList>
    </citation>
    <scope>NUCLEOTIDE SEQUENCE</scope>
    <source>
        <strain evidence="9">JCM 13064</strain>
    </source>
</reference>
<evidence type="ECO:0000256" key="7">
    <source>
        <dbReference type="SAM" id="MobiDB-lite"/>
    </source>
</evidence>
<dbReference type="InterPro" id="IPR003356">
    <property type="entry name" value="DNA_methylase_A-5"/>
</dbReference>
<comment type="caution">
    <text evidence="9">The sequence shown here is derived from an EMBL/GenBank/DDBJ whole genome shotgun (WGS) entry which is preliminary data.</text>
</comment>
<keyword evidence="2" id="KW-0489">Methyltransferase</keyword>